<dbReference type="OrthoDB" id="1894652at2759"/>
<dbReference type="PANTHER" id="PTHR39219:SF1">
    <property type="entry name" value="ER MEMBRANE PROTEIN COMPLEX SUBUNIT 10"/>
    <property type="match status" value="1"/>
</dbReference>
<feature type="compositionally biased region" description="Basic and acidic residues" evidence="1">
    <location>
        <begin position="233"/>
        <end position="242"/>
    </location>
</feature>
<organism evidence="2 3">
    <name type="scientific">Microthyrium microscopicum</name>
    <dbReference type="NCBI Taxonomy" id="703497"/>
    <lineage>
        <taxon>Eukaryota</taxon>
        <taxon>Fungi</taxon>
        <taxon>Dikarya</taxon>
        <taxon>Ascomycota</taxon>
        <taxon>Pezizomycotina</taxon>
        <taxon>Dothideomycetes</taxon>
        <taxon>Dothideomycetes incertae sedis</taxon>
        <taxon>Microthyriales</taxon>
        <taxon>Microthyriaceae</taxon>
        <taxon>Microthyrium</taxon>
    </lineage>
</organism>
<evidence type="ECO:0000313" key="2">
    <source>
        <dbReference type="EMBL" id="KAF2663712.1"/>
    </source>
</evidence>
<evidence type="ECO:0000313" key="3">
    <source>
        <dbReference type="Proteomes" id="UP000799302"/>
    </source>
</evidence>
<keyword evidence="3" id="KW-1185">Reference proteome</keyword>
<dbReference type="AlphaFoldDB" id="A0A6A6TV64"/>
<name>A0A6A6TV64_9PEZI</name>
<dbReference type="EMBL" id="MU004244">
    <property type="protein sequence ID" value="KAF2663712.1"/>
    <property type="molecule type" value="Genomic_DNA"/>
</dbReference>
<feature type="compositionally biased region" description="Basic and acidic residues" evidence="1">
    <location>
        <begin position="179"/>
        <end position="207"/>
    </location>
</feature>
<feature type="region of interest" description="Disordered" evidence="1">
    <location>
        <begin position="177"/>
        <end position="251"/>
    </location>
</feature>
<evidence type="ECO:0000256" key="1">
    <source>
        <dbReference type="SAM" id="MobiDB-lite"/>
    </source>
</evidence>
<accession>A0A6A6TV64</accession>
<dbReference type="PANTHER" id="PTHR39219">
    <property type="entry name" value="ER MEMBRANE PROTEIN COMPLEX SUBUNIT 10"/>
    <property type="match status" value="1"/>
</dbReference>
<proteinExistence type="predicted"/>
<dbReference type="Proteomes" id="UP000799302">
    <property type="component" value="Unassembled WGS sequence"/>
</dbReference>
<gene>
    <name evidence="2" type="ORF">BT63DRAFT_110511</name>
</gene>
<reference evidence="2" key="1">
    <citation type="journal article" date="2020" name="Stud. Mycol.">
        <title>101 Dothideomycetes genomes: a test case for predicting lifestyles and emergence of pathogens.</title>
        <authorList>
            <person name="Haridas S."/>
            <person name="Albert R."/>
            <person name="Binder M."/>
            <person name="Bloem J."/>
            <person name="Labutti K."/>
            <person name="Salamov A."/>
            <person name="Andreopoulos B."/>
            <person name="Baker S."/>
            <person name="Barry K."/>
            <person name="Bills G."/>
            <person name="Bluhm B."/>
            <person name="Cannon C."/>
            <person name="Castanera R."/>
            <person name="Culley D."/>
            <person name="Daum C."/>
            <person name="Ezra D."/>
            <person name="Gonzalez J."/>
            <person name="Henrissat B."/>
            <person name="Kuo A."/>
            <person name="Liang C."/>
            <person name="Lipzen A."/>
            <person name="Lutzoni F."/>
            <person name="Magnuson J."/>
            <person name="Mondo S."/>
            <person name="Nolan M."/>
            <person name="Ohm R."/>
            <person name="Pangilinan J."/>
            <person name="Park H.-J."/>
            <person name="Ramirez L."/>
            <person name="Alfaro M."/>
            <person name="Sun H."/>
            <person name="Tritt A."/>
            <person name="Yoshinaga Y."/>
            <person name="Zwiers L.-H."/>
            <person name="Turgeon B."/>
            <person name="Goodwin S."/>
            <person name="Spatafora J."/>
            <person name="Crous P."/>
            <person name="Grigoriev I."/>
        </authorList>
    </citation>
    <scope>NUCLEOTIDE SEQUENCE</scope>
    <source>
        <strain evidence="2">CBS 115976</strain>
    </source>
</reference>
<sequence length="251" mass="27515">MSSSQSLGRNGSPGLRVNALFCFISWNQSHSSSPPLTRPTFSNMRLFNPLLAIAALTTSSAAFTKDAQSDDPNTISIYAWPLTATEPVPVAVVKLSHSPDSDAPSASIFRYSPPSISSSQDETVRIGILDPVTKKWTGSAVATDAFQPEFDRKFQLHLDEATKRIWHVSLSTSKVPVPVKEKSKDKKAKAKTDKAGGKKEPLRKGETTVEVVTPWDHPEPILNKPVQLNLDGRAPEAPEEQKSFLQKYVIH</sequence>
<protein>
    <submittedName>
        <fullName evidence="2">Uncharacterized protein</fullName>
    </submittedName>
</protein>